<protein>
    <submittedName>
        <fullName evidence="2">Uncharacterized protein</fullName>
    </submittedName>
</protein>
<keyword evidence="1" id="KW-0472">Membrane</keyword>
<evidence type="ECO:0000256" key="1">
    <source>
        <dbReference type="SAM" id="Phobius"/>
    </source>
</evidence>
<sequence>MADGASLLILPPVVKSAFVEEFFKAFIFFPFLSFLDKPFFLTLFSFLVLLFQFAFHLLKLMFQIVGECIFQQLPGIWVLFFLSHFLSSVLPVCDDSLSGI</sequence>
<proteinExistence type="predicted"/>
<feature type="transmembrane region" description="Helical" evidence="1">
    <location>
        <begin position="74"/>
        <end position="92"/>
    </location>
</feature>
<dbReference type="EMBL" id="CP000002">
    <property type="protein sequence ID" value="ABP97389.1"/>
    <property type="molecule type" value="Genomic_DNA"/>
</dbReference>
<reference evidence="2 3" key="1">
    <citation type="journal article" date="2004" name="Genome Biol.">
        <title>Complete genome sequence of the industrial bacterium Bacillus licheniformis and comparisons with closely related Bacillus species.</title>
        <authorList>
            <person name="Rey M.W."/>
            <person name="Ramaiya P."/>
            <person name="Nelson B.A."/>
            <person name="Brody-Karpin S.D."/>
            <person name="Zaretsky E.J."/>
            <person name="Tang M."/>
            <person name="Lopez de Leon A."/>
            <person name="Xiang H."/>
            <person name="Gusti V."/>
            <person name="Clausen I.G."/>
            <person name="Olsen P.B."/>
            <person name="Rasmussen M.D."/>
            <person name="Andersen J.T."/>
            <person name="Jorgensen P.L."/>
            <person name="Larsen T.S."/>
            <person name="Sorokin A."/>
            <person name="Bolotin A."/>
            <person name="Lapidus A."/>
            <person name="Galleron N."/>
            <person name="Ehrlich S.D."/>
            <person name="Berka R.M."/>
        </authorList>
    </citation>
    <scope>NUCLEOTIDE SEQUENCE [LARGE SCALE GENOMIC DNA]</scope>
    <source>
        <strain evidence="3">ATCC 14580 / DSM 13 / JCM 2505 / CCUG 7422 / NBRC 12200 / NCIMB 9375 / NCTC 10341 / NRRL NRS-1264 / Gibson 46</strain>
    </source>
</reference>
<dbReference type="HOGENOM" id="CLU_2300081_0_0_9"/>
<gene>
    <name evidence="2" type="ordered locus">BL07042</name>
</gene>
<dbReference type="AlphaFoldDB" id="Q65HS2"/>
<dbReference type="STRING" id="279010.BL07042"/>
<dbReference type="Proteomes" id="UP000000606">
    <property type="component" value="Chromosome"/>
</dbReference>
<name>Q65HS2_BACLD</name>
<feature type="transmembrane region" description="Helical" evidence="1">
    <location>
        <begin position="40"/>
        <end position="62"/>
    </location>
</feature>
<keyword evidence="3" id="KW-1185">Reference proteome</keyword>
<accession>Q65HS2</accession>
<evidence type="ECO:0000313" key="3">
    <source>
        <dbReference type="Proteomes" id="UP000000606"/>
    </source>
</evidence>
<evidence type="ECO:0000313" key="2">
    <source>
        <dbReference type="EMBL" id="ABP97389.1"/>
    </source>
</evidence>
<keyword evidence="1" id="KW-1133">Transmembrane helix</keyword>
<keyword evidence="1" id="KW-0812">Transmembrane</keyword>
<dbReference type="KEGG" id="bli:BL07042"/>
<organism evidence="2 3">
    <name type="scientific">Bacillus licheniformis (strain ATCC 14580 / DSM 13 / JCM 2505 / CCUG 7422 / NBRC 12200 / NCIMB 9375 / NCTC 10341 / NRRL NRS-1264 / Gibson 46)</name>
    <dbReference type="NCBI Taxonomy" id="279010"/>
    <lineage>
        <taxon>Bacteria</taxon>
        <taxon>Bacillati</taxon>
        <taxon>Bacillota</taxon>
        <taxon>Bacilli</taxon>
        <taxon>Bacillales</taxon>
        <taxon>Bacillaceae</taxon>
        <taxon>Bacillus</taxon>
    </lineage>
</organism>